<evidence type="ECO:0000313" key="1">
    <source>
        <dbReference type="EMBL" id="KAF9499144.1"/>
    </source>
</evidence>
<proteinExistence type="predicted"/>
<sequence length="279" mass="31234">MPSSRYSAIFLAMLMTKFQHPLRGNEPTCMIEDKTVLSRLGLSTLMTDKFKPQDLSFNQIQLLKSFIEVVMKKPSDERIDFVINHMECTAKWETYTMRECGFHPQSVLAMQESDDFPLANILVNACLTPVTVKMFGNVIMSGDILIDKAIAVHLKTLLVHNVSHMGKAYICAGLVVDKKVKLMNNVLKVINEAGPNRASLLEAGENIMKLKEAANENVEAARKKGCKINITQAEMANKMEVTHMLQSIATHLEHAGDLENCPTEAEHHAYTEFLEEGDL</sequence>
<accession>A0A9P6A3W3</accession>
<keyword evidence="2" id="KW-1185">Reference proteome</keyword>
<comment type="caution">
    <text evidence="1">The sequence shown here is derived from an EMBL/GenBank/DDBJ whole genome shotgun (WGS) entry which is preliminary data.</text>
</comment>
<dbReference type="AlphaFoldDB" id="A0A9P6A3W3"/>
<organism evidence="1 2">
    <name type="scientific">Pleurotus eryngii</name>
    <name type="common">Boletus of the steppes</name>
    <dbReference type="NCBI Taxonomy" id="5323"/>
    <lineage>
        <taxon>Eukaryota</taxon>
        <taxon>Fungi</taxon>
        <taxon>Dikarya</taxon>
        <taxon>Basidiomycota</taxon>
        <taxon>Agaricomycotina</taxon>
        <taxon>Agaricomycetes</taxon>
        <taxon>Agaricomycetidae</taxon>
        <taxon>Agaricales</taxon>
        <taxon>Pleurotineae</taxon>
        <taxon>Pleurotaceae</taxon>
        <taxon>Pleurotus</taxon>
    </lineage>
</organism>
<gene>
    <name evidence="1" type="ORF">BDN71DRAFT_1503196</name>
</gene>
<dbReference type="Proteomes" id="UP000807025">
    <property type="component" value="Unassembled WGS sequence"/>
</dbReference>
<reference evidence="1" key="1">
    <citation type="submission" date="2020-11" db="EMBL/GenBank/DDBJ databases">
        <authorList>
            <consortium name="DOE Joint Genome Institute"/>
            <person name="Ahrendt S."/>
            <person name="Riley R."/>
            <person name="Andreopoulos W."/>
            <person name="Labutti K."/>
            <person name="Pangilinan J."/>
            <person name="Ruiz-Duenas F.J."/>
            <person name="Barrasa J.M."/>
            <person name="Sanchez-Garcia M."/>
            <person name="Camarero S."/>
            <person name="Miyauchi S."/>
            <person name="Serrano A."/>
            <person name="Linde D."/>
            <person name="Babiker R."/>
            <person name="Drula E."/>
            <person name="Ayuso-Fernandez I."/>
            <person name="Pacheco R."/>
            <person name="Padilla G."/>
            <person name="Ferreira P."/>
            <person name="Barriuso J."/>
            <person name="Kellner H."/>
            <person name="Castanera R."/>
            <person name="Alfaro M."/>
            <person name="Ramirez L."/>
            <person name="Pisabarro A.G."/>
            <person name="Kuo A."/>
            <person name="Tritt A."/>
            <person name="Lipzen A."/>
            <person name="He G."/>
            <person name="Yan M."/>
            <person name="Ng V."/>
            <person name="Cullen D."/>
            <person name="Martin F."/>
            <person name="Rosso M.-N."/>
            <person name="Henrissat B."/>
            <person name="Hibbett D."/>
            <person name="Martinez A.T."/>
            <person name="Grigoriev I.V."/>
        </authorList>
    </citation>
    <scope>NUCLEOTIDE SEQUENCE</scope>
    <source>
        <strain evidence="1">ATCC 90797</strain>
    </source>
</reference>
<evidence type="ECO:0000313" key="2">
    <source>
        <dbReference type="Proteomes" id="UP000807025"/>
    </source>
</evidence>
<dbReference type="EMBL" id="MU154533">
    <property type="protein sequence ID" value="KAF9499144.1"/>
    <property type="molecule type" value="Genomic_DNA"/>
</dbReference>
<protein>
    <submittedName>
        <fullName evidence="1">Uncharacterized protein</fullName>
    </submittedName>
</protein>
<name>A0A9P6A3W3_PLEER</name>